<feature type="coiled-coil region" evidence="1">
    <location>
        <begin position="5"/>
        <end position="72"/>
    </location>
</feature>
<evidence type="ECO:0000313" key="2">
    <source>
        <dbReference type="EMBL" id="HIX77086.1"/>
    </source>
</evidence>
<proteinExistence type="predicted"/>
<organism evidence="2 3">
    <name type="scientific">Candidatus Fusicatenibacter merdavium</name>
    <dbReference type="NCBI Taxonomy" id="2838600"/>
    <lineage>
        <taxon>Bacteria</taxon>
        <taxon>Bacillati</taxon>
        <taxon>Bacillota</taxon>
        <taxon>Clostridia</taxon>
        <taxon>Lachnospirales</taxon>
        <taxon>Lachnospiraceae</taxon>
        <taxon>Fusicatenibacter</taxon>
    </lineage>
</organism>
<reference evidence="2" key="2">
    <citation type="submission" date="2021-04" db="EMBL/GenBank/DDBJ databases">
        <authorList>
            <person name="Gilroy R."/>
        </authorList>
    </citation>
    <scope>NUCLEOTIDE SEQUENCE</scope>
    <source>
        <strain evidence="2">CHK183-1962</strain>
    </source>
</reference>
<dbReference type="EMBL" id="DXEK01000094">
    <property type="protein sequence ID" value="HIX77086.1"/>
    <property type="molecule type" value="Genomic_DNA"/>
</dbReference>
<dbReference type="Proteomes" id="UP000886890">
    <property type="component" value="Unassembled WGS sequence"/>
</dbReference>
<evidence type="ECO:0000313" key="3">
    <source>
        <dbReference type="Proteomes" id="UP000886890"/>
    </source>
</evidence>
<sequence>MDSIVNKLTEIEDAAEAIVKHAEDQKEVLNREYDEKKKAFDEELDAKTTARLNEIRADLEKKTSQILETQSDSSAGLIRSLQKEYEEKHTEYAREILKRITEV</sequence>
<evidence type="ECO:0008006" key="4">
    <source>
        <dbReference type="Google" id="ProtNLM"/>
    </source>
</evidence>
<comment type="caution">
    <text evidence="2">The sequence shown here is derived from an EMBL/GenBank/DDBJ whole genome shotgun (WGS) entry which is preliminary data.</text>
</comment>
<evidence type="ECO:0000256" key="1">
    <source>
        <dbReference type="SAM" id="Coils"/>
    </source>
</evidence>
<name>A0A9D1XDG5_9FIRM</name>
<dbReference type="AlphaFoldDB" id="A0A9D1XDG5"/>
<protein>
    <recommendedName>
        <fullName evidence="4">ATPase</fullName>
    </recommendedName>
</protein>
<reference evidence="2" key="1">
    <citation type="journal article" date="2021" name="PeerJ">
        <title>Extensive microbial diversity within the chicken gut microbiome revealed by metagenomics and culture.</title>
        <authorList>
            <person name="Gilroy R."/>
            <person name="Ravi A."/>
            <person name="Getino M."/>
            <person name="Pursley I."/>
            <person name="Horton D.L."/>
            <person name="Alikhan N.F."/>
            <person name="Baker D."/>
            <person name="Gharbi K."/>
            <person name="Hall N."/>
            <person name="Watson M."/>
            <person name="Adriaenssens E.M."/>
            <person name="Foster-Nyarko E."/>
            <person name="Jarju S."/>
            <person name="Secka A."/>
            <person name="Antonio M."/>
            <person name="Oren A."/>
            <person name="Chaudhuri R.R."/>
            <person name="La Ragione R."/>
            <person name="Hildebrand F."/>
            <person name="Pallen M.J."/>
        </authorList>
    </citation>
    <scope>NUCLEOTIDE SEQUENCE</scope>
    <source>
        <strain evidence="2">CHK183-1962</strain>
    </source>
</reference>
<gene>
    <name evidence="2" type="ORF">H9734_05765</name>
</gene>
<keyword evidence="1" id="KW-0175">Coiled coil</keyword>
<accession>A0A9D1XDG5</accession>